<dbReference type="GO" id="GO:0005737">
    <property type="term" value="C:cytoplasm"/>
    <property type="evidence" value="ECO:0007669"/>
    <property type="project" value="TreeGrafter"/>
</dbReference>
<name>A0A1I7TAA0_9PELO</name>
<dbReference type="STRING" id="1561998.A0A1I7TAA0"/>
<dbReference type="WBParaSite" id="Csp11.Scaffold563.g3962.t1">
    <property type="protein sequence ID" value="Csp11.Scaffold563.g3962.t1"/>
    <property type="gene ID" value="Csp11.Scaffold563.g3962"/>
</dbReference>
<dbReference type="GO" id="GO:0110032">
    <property type="term" value="P:positive regulation of G2/MI transition of meiotic cell cycle"/>
    <property type="evidence" value="ECO:0007669"/>
    <property type="project" value="TreeGrafter"/>
</dbReference>
<feature type="region of interest" description="Disordered" evidence="1">
    <location>
        <begin position="255"/>
        <end position="274"/>
    </location>
</feature>
<proteinExistence type="predicted"/>
<evidence type="ECO:0000256" key="1">
    <source>
        <dbReference type="SAM" id="MobiDB-lite"/>
    </source>
</evidence>
<dbReference type="InterPro" id="IPR001763">
    <property type="entry name" value="Rhodanese-like_dom"/>
</dbReference>
<dbReference type="Gene3D" id="3.40.250.10">
    <property type="entry name" value="Rhodanese-like domain"/>
    <property type="match status" value="1"/>
</dbReference>
<evidence type="ECO:0000313" key="4">
    <source>
        <dbReference type="WBParaSite" id="Csp11.Scaffold563.g3962.t1"/>
    </source>
</evidence>
<accession>A0A1I7TAA0</accession>
<protein>
    <submittedName>
        <fullName evidence="4">Rhodanese domain-containing protein</fullName>
    </submittedName>
</protein>
<dbReference type="SUPFAM" id="SSF52821">
    <property type="entry name" value="Rhodanese/Cell cycle control phosphatase"/>
    <property type="match status" value="1"/>
</dbReference>
<dbReference type="AlphaFoldDB" id="A0A1I7TAA0"/>
<dbReference type="PANTHER" id="PTHR10828:SF74">
    <property type="entry name" value="M-PHASE INDUCER PHOSPHATASE"/>
    <property type="match status" value="1"/>
</dbReference>
<dbReference type="PANTHER" id="PTHR10828">
    <property type="entry name" value="M-PHASE INDUCER PHOSPHATASE DUAL SPECIFICITY PHOSPHATASE CDC25"/>
    <property type="match status" value="1"/>
</dbReference>
<dbReference type="PROSITE" id="PS50206">
    <property type="entry name" value="RHODANESE_3"/>
    <property type="match status" value="1"/>
</dbReference>
<organism evidence="3 4">
    <name type="scientific">Caenorhabditis tropicalis</name>
    <dbReference type="NCBI Taxonomy" id="1561998"/>
    <lineage>
        <taxon>Eukaryota</taxon>
        <taxon>Metazoa</taxon>
        <taxon>Ecdysozoa</taxon>
        <taxon>Nematoda</taxon>
        <taxon>Chromadorea</taxon>
        <taxon>Rhabditida</taxon>
        <taxon>Rhabditina</taxon>
        <taxon>Rhabditomorpha</taxon>
        <taxon>Rhabditoidea</taxon>
        <taxon>Rhabditidae</taxon>
        <taxon>Peloderinae</taxon>
        <taxon>Caenorhabditis</taxon>
    </lineage>
</organism>
<dbReference type="GO" id="GO:0010971">
    <property type="term" value="P:positive regulation of G2/M transition of mitotic cell cycle"/>
    <property type="evidence" value="ECO:0007669"/>
    <property type="project" value="TreeGrafter"/>
</dbReference>
<dbReference type="Pfam" id="PF00581">
    <property type="entry name" value="Rhodanese"/>
    <property type="match status" value="1"/>
</dbReference>
<evidence type="ECO:0000259" key="2">
    <source>
        <dbReference type="PROSITE" id="PS50206"/>
    </source>
</evidence>
<dbReference type="GO" id="GO:0000086">
    <property type="term" value="P:G2/M transition of mitotic cell cycle"/>
    <property type="evidence" value="ECO:0007669"/>
    <property type="project" value="TreeGrafter"/>
</dbReference>
<dbReference type="GO" id="GO:0004725">
    <property type="term" value="F:protein tyrosine phosphatase activity"/>
    <property type="evidence" value="ECO:0007669"/>
    <property type="project" value="TreeGrafter"/>
</dbReference>
<dbReference type="Proteomes" id="UP000095282">
    <property type="component" value="Unplaced"/>
</dbReference>
<dbReference type="InterPro" id="IPR036873">
    <property type="entry name" value="Rhodanese-like_dom_sf"/>
</dbReference>
<dbReference type="eggNOG" id="KOG3772">
    <property type="taxonomic scope" value="Eukaryota"/>
</dbReference>
<dbReference type="SMART" id="SM00450">
    <property type="entry name" value="RHOD"/>
    <property type="match status" value="1"/>
</dbReference>
<sequence length="274" mass="32101">MTQVVNDCLSKNDNLQEGKTVSFESEAPVQTPVRRYSLPTVDSPQRESSTFRSISAAVLASLLRNHSSYLQLIIFDCRYPFEYFGGHIKVGESFRFGKRNVMNCLFWQGAVNIYSFDNLEKYLFDEFGVRSTMVGLTPIFYCEYSQVRGPAMARRLRRIEIHRKNHLSLEFPEIYLLDKGYVNFWSDPSLRDLCEPRYYISMHARPYKHALRQYTQHRSKSTANENKTKKNSLRVFSSEDLLSDVPEKVLEKVVEERTPRQPRARTPRARLLFE</sequence>
<reference evidence="4" key="1">
    <citation type="submission" date="2016-11" db="UniProtKB">
        <authorList>
            <consortium name="WormBaseParasite"/>
        </authorList>
    </citation>
    <scope>IDENTIFICATION</scope>
</reference>
<feature type="domain" description="Rhodanese" evidence="2">
    <location>
        <begin position="71"/>
        <end position="193"/>
    </location>
</feature>
<evidence type="ECO:0000313" key="3">
    <source>
        <dbReference type="Proteomes" id="UP000095282"/>
    </source>
</evidence>
<dbReference type="GO" id="GO:0005634">
    <property type="term" value="C:nucleus"/>
    <property type="evidence" value="ECO:0007669"/>
    <property type="project" value="TreeGrafter"/>
</dbReference>
<keyword evidence="3" id="KW-1185">Reference proteome</keyword>